<gene>
    <name evidence="13" type="ORF">GCK72_003420</name>
</gene>
<feature type="transmembrane region" description="Helical" evidence="11">
    <location>
        <begin position="231"/>
        <end position="252"/>
    </location>
</feature>
<evidence type="ECO:0000256" key="8">
    <source>
        <dbReference type="ARBA" id="ARBA00023224"/>
    </source>
</evidence>
<dbReference type="GeneID" id="9806936"/>
<keyword evidence="3 9" id="KW-0812">Transmembrane</keyword>
<organism evidence="13 14">
    <name type="scientific">Caenorhabditis remanei</name>
    <name type="common">Caenorhabditis vulgaris</name>
    <dbReference type="NCBI Taxonomy" id="31234"/>
    <lineage>
        <taxon>Eukaryota</taxon>
        <taxon>Metazoa</taxon>
        <taxon>Ecdysozoa</taxon>
        <taxon>Nematoda</taxon>
        <taxon>Chromadorea</taxon>
        <taxon>Rhabditida</taxon>
        <taxon>Rhabditina</taxon>
        <taxon>Rhabditomorpha</taxon>
        <taxon>Rhabditoidea</taxon>
        <taxon>Rhabditidae</taxon>
        <taxon>Peloderinae</taxon>
        <taxon>Caenorhabditis</taxon>
    </lineage>
</organism>
<evidence type="ECO:0000256" key="5">
    <source>
        <dbReference type="ARBA" id="ARBA00023040"/>
    </source>
</evidence>
<dbReference type="GO" id="GO:0004983">
    <property type="term" value="F:neuropeptide Y receptor activity"/>
    <property type="evidence" value="ECO:0007669"/>
    <property type="project" value="InterPro"/>
</dbReference>
<evidence type="ECO:0000259" key="12">
    <source>
        <dbReference type="PROSITE" id="PS50262"/>
    </source>
</evidence>
<dbReference type="RefSeq" id="XP_003097345.2">
    <property type="nucleotide sequence ID" value="XM_003097297.2"/>
</dbReference>
<evidence type="ECO:0000256" key="3">
    <source>
        <dbReference type="ARBA" id="ARBA00022692"/>
    </source>
</evidence>
<evidence type="ECO:0000256" key="11">
    <source>
        <dbReference type="SAM" id="Phobius"/>
    </source>
</evidence>
<dbReference type="Pfam" id="PF00001">
    <property type="entry name" value="7tm_1"/>
    <property type="match status" value="1"/>
</dbReference>
<dbReference type="InterPro" id="IPR000611">
    <property type="entry name" value="NPY_rcpt"/>
</dbReference>
<proteinExistence type="inferred from homology"/>
<comment type="caution">
    <text evidence="13">The sequence shown here is derived from an EMBL/GenBank/DDBJ whole genome shotgun (WGS) entry which is preliminary data.</text>
</comment>
<evidence type="ECO:0000256" key="9">
    <source>
        <dbReference type="RuleBase" id="RU000688"/>
    </source>
</evidence>
<evidence type="ECO:0000256" key="6">
    <source>
        <dbReference type="ARBA" id="ARBA00023136"/>
    </source>
</evidence>
<keyword evidence="4 11" id="KW-1133">Transmembrane helix</keyword>
<dbReference type="Proteomes" id="UP000483820">
    <property type="component" value="Chromosome I"/>
</dbReference>
<dbReference type="PRINTS" id="PR00237">
    <property type="entry name" value="GPCRRHODOPSN"/>
</dbReference>
<dbReference type="InterPro" id="IPR000276">
    <property type="entry name" value="GPCR_Rhodpsn"/>
</dbReference>
<evidence type="ECO:0000256" key="1">
    <source>
        <dbReference type="ARBA" id="ARBA00004141"/>
    </source>
</evidence>
<evidence type="ECO:0000313" key="13">
    <source>
        <dbReference type="EMBL" id="KAF1771593.1"/>
    </source>
</evidence>
<keyword evidence="5 9" id="KW-0297">G-protein coupled receptor</keyword>
<feature type="transmembrane region" description="Helical" evidence="11">
    <location>
        <begin position="273"/>
        <end position="296"/>
    </location>
</feature>
<comment type="similarity">
    <text evidence="2 9">Belongs to the G-protein coupled receptor 1 family.</text>
</comment>
<dbReference type="SUPFAM" id="SSF81321">
    <property type="entry name" value="Family A G protein-coupled receptor-like"/>
    <property type="match status" value="1"/>
</dbReference>
<evidence type="ECO:0000256" key="2">
    <source>
        <dbReference type="ARBA" id="ARBA00010663"/>
    </source>
</evidence>
<evidence type="ECO:0000256" key="7">
    <source>
        <dbReference type="ARBA" id="ARBA00023170"/>
    </source>
</evidence>
<dbReference type="InterPro" id="IPR017452">
    <property type="entry name" value="GPCR_Rhodpsn_7TM"/>
</dbReference>
<dbReference type="AlphaFoldDB" id="A0A6A5HY77"/>
<dbReference type="KEGG" id="crq:GCK72_003420"/>
<reference evidence="13 14" key="1">
    <citation type="submission" date="2019-12" db="EMBL/GenBank/DDBJ databases">
        <title>Chromosome-level assembly of the Caenorhabditis remanei genome.</title>
        <authorList>
            <person name="Teterina A.A."/>
            <person name="Willis J.H."/>
            <person name="Phillips P.C."/>
        </authorList>
    </citation>
    <scope>NUCLEOTIDE SEQUENCE [LARGE SCALE GENOMIC DNA]</scope>
    <source>
        <strain evidence="13 14">PX506</strain>
        <tissue evidence="13">Whole organism</tissue>
    </source>
</reference>
<dbReference type="Gene3D" id="1.20.1070.10">
    <property type="entry name" value="Rhodopsin 7-helix transmembrane proteins"/>
    <property type="match status" value="1"/>
</dbReference>
<feature type="compositionally biased region" description="Low complexity" evidence="10">
    <location>
        <begin position="1"/>
        <end position="11"/>
    </location>
</feature>
<feature type="transmembrane region" description="Helical" evidence="11">
    <location>
        <begin position="169"/>
        <end position="186"/>
    </location>
</feature>
<dbReference type="PANTHER" id="PTHR45695:SF15">
    <property type="entry name" value="OPSIN RH2"/>
    <property type="match status" value="1"/>
</dbReference>
<keyword evidence="6 11" id="KW-0472">Membrane</keyword>
<accession>A0A6A5HY77</accession>
<feature type="transmembrane region" description="Helical" evidence="11">
    <location>
        <begin position="136"/>
        <end position="157"/>
    </location>
</feature>
<name>A0A6A5HY77_CAERE</name>
<feature type="domain" description="G-protein coupled receptors family 1 profile" evidence="12">
    <location>
        <begin position="75"/>
        <end position="333"/>
    </location>
</feature>
<dbReference type="FunFam" id="1.20.1070.10:FF:000682">
    <property type="entry name" value="NeuroPeptide Receptor family"/>
    <property type="match status" value="1"/>
</dbReference>
<feature type="compositionally biased region" description="Polar residues" evidence="10">
    <location>
        <begin position="13"/>
        <end position="22"/>
    </location>
</feature>
<keyword evidence="8 9" id="KW-0807">Transducer</keyword>
<evidence type="ECO:0000313" key="14">
    <source>
        <dbReference type="Proteomes" id="UP000483820"/>
    </source>
</evidence>
<dbReference type="PANTHER" id="PTHR45695">
    <property type="entry name" value="LEUCOKININ RECEPTOR-RELATED"/>
    <property type="match status" value="1"/>
</dbReference>
<feature type="transmembrane region" description="Helical" evidence="11">
    <location>
        <begin position="96"/>
        <end position="116"/>
    </location>
</feature>
<feature type="region of interest" description="Disordered" evidence="10">
    <location>
        <begin position="1"/>
        <end position="22"/>
    </location>
</feature>
<evidence type="ECO:0000256" key="10">
    <source>
        <dbReference type="SAM" id="MobiDB-lite"/>
    </source>
</evidence>
<feature type="transmembrane region" description="Helical" evidence="11">
    <location>
        <begin position="61"/>
        <end position="84"/>
    </location>
</feature>
<dbReference type="PRINTS" id="PR01012">
    <property type="entry name" value="NRPEPTIDEYR"/>
</dbReference>
<dbReference type="EMBL" id="WUAV01000001">
    <property type="protein sequence ID" value="KAF1771593.1"/>
    <property type="molecule type" value="Genomic_DNA"/>
</dbReference>
<dbReference type="GO" id="GO:0005886">
    <property type="term" value="C:plasma membrane"/>
    <property type="evidence" value="ECO:0007669"/>
    <property type="project" value="TreeGrafter"/>
</dbReference>
<evidence type="ECO:0000256" key="4">
    <source>
        <dbReference type="ARBA" id="ARBA00022989"/>
    </source>
</evidence>
<dbReference type="CTD" id="9806936"/>
<comment type="subcellular location">
    <subcellularLocation>
        <location evidence="1">Membrane</location>
        <topology evidence="1">Multi-pass membrane protein</topology>
    </subcellularLocation>
</comment>
<dbReference type="PROSITE" id="PS50262">
    <property type="entry name" value="G_PROTEIN_RECEP_F1_2"/>
    <property type="match status" value="1"/>
</dbReference>
<sequence length="432" mass="48471">MSSDNSSSLSLAPPTSMTSSSGEVIDEYDTSDIIGLQVKTHEEYEDIIAIALWPNAVEQGFVLVLGAMMVIGVVGNTLVVVVVATNKSMRNALNLVLMNLAIADLLILLFCLPLTVVNDVTKTFWFSAVFCKSVNFINNTSVYVSIMSLVFITCERWRAITYPLKSPFVRTRSVIAGIWLLAMFLSSPEPVTLHLQGAPFVRPNFTTQWGTRCKESWSEEFQMNYQLVQTIFSFVLPLLVISVLCLHMVRTLHFSSTNLTVASRQISIRKKAVRMLCAVVFLFAISNLPVHLYNIALNYGLLSTDVSTNTIAVRKLLPRVFSYSSSCLNPILYSFLSGRFREEFGRVVCCLRDEKSSREFRRKQASLYASSQRVRTNSCSTMLLEREMRSSLIIRRPQAPPTSEQSPPLPVFSLEDVREEATDSEAFVLQDC</sequence>
<protein>
    <recommendedName>
        <fullName evidence="12">G-protein coupled receptors family 1 profile domain-containing protein</fullName>
    </recommendedName>
</protein>
<dbReference type="PROSITE" id="PS00237">
    <property type="entry name" value="G_PROTEIN_RECEP_F1_1"/>
    <property type="match status" value="1"/>
</dbReference>
<keyword evidence="7 9" id="KW-0675">Receptor</keyword>